<reference evidence="4" key="1">
    <citation type="journal article" date="2019" name="bioRxiv">
        <title>The Genome of the Zebra Mussel, Dreissena polymorpha: A Resource for Invasive Species Research.</title>
        <authorList>
            <person name="McCartney M.A."/>
            <person name="Auch B."/>
            <person name="Kono T."/>
            <person name="Mallez S."/>
            <person name="Zhang Y."/>
            <person name="Obille A."/>
            <person name="Becker A."/>
            <person name="Abrahante J.E."/>
            <person name="Garbe J."/>
            <person name="Badalamenti J.P."/>
            <person name="Herman A."/>
            <person name="Mangelson H."/>
            <person name="Liachko I."/>
            <person name="Sullivan S."/>
            <person name="Sone E.D."/>
            <person name="Koren S."/>
            <person name="Silverstein K.A.T."/>
            <person name="Beckman K.B."/>
            <person name="Gohl D.M."/>
        </authorList>
    </citation>
    <scope>NUCLEOTIDE SEQUENCE</scope>
    <source>
        <strain evidence="4">Duluth1</strain>
        <tissue evidence="4">Whole animal</tissue>
    </source>
</reference>
<comment type="caution">
    <text evidence="4">The sequence shown here is derived from an EMBL/GenBank/DDBJ whole genome shotgun (WGS) entry which is preliminary data.</text>
</comment>
<keyword evidence="1" id="KW-1015">Disulfide bond</keyword>
<dbReference type="PROSITE" id="PS00615">
    <property type="entry name" value="C_TYPE_LECTIN_1"/>
    <property type="match status" value="1"/>
</dbReference>
<dbReference type="SMART" id="SM00034">
    <property type="entry name" value="CLECT"/>
    <property type="match status" value="1"/>
</dbReference>
<feature type="signal peptide" evidence="2">
    <location>
        <begin position="1"/>
        <end position="19"/>
    </location>
</feature>
<dbReference type="InterPro" id="IPR001304">
    <property type="entry name" value="C-type_lectin-like"/>
</dbReference>
<accession>A0A9D4KSN7</accession>
<feature type="domain" description="C-type lectin" evidence="3">
    <location>
        <begin position="29"/>
        <end position="147"/>
    </location>
</feature>
<protein>
    <recommendedName>
        <fullName evidence="3">C-type lectin domain-containing protein</fullName>
    </recommendedName>
</protein>
<dbReference type="Gene3D" id="3.10.100.10">
    <property type="entry name" value="Mannose-Binding Protein A, subunit A"/>
    <property type="match status" value="1"/>
</dbReference>
<evidence type="ECO:0000256" key="2">
    <source>
        <dbReference type="SAM" id="SignalP"/>
    </source>
</evidence>
<dbReference type="OrthoDB" id="6285913at2759"/>
<reference evidence="4" key="2">
    <citation type="submission" date="2020-11" db="EMBL/GenBank/DDBJ databases">
        <authorList>
            <person name="McCartney M.A."/>
            <person name="Auch B."/>
            <person name="Kono T."/>
            <person name="Mallez S."/>
            <person name="Becker A."/>
            <person name="Gohl D.M."/>
            <person name="Silverstein K.A.T."/>
            <person name="Koren S."/>
            <person name="Bechman K.B."/>
            <person name="Herman A."/>
            <person name="Abrahante J.E."/>
            <person name="Garbe J."/>
        </authorList>
    </citation>
    <scope>NUCLEOTIDE SEQUENCE</scope>
    <source>
        <strain evidence="4">Duluth1</strain>
        <tissue evidence="4">Whole animal</tissue>
    </source>
</reference>
<dbReference type="Pfam" id="PF00059">
    <property type="entry name" value="Lectin_C"/>
    <property type="match status" value="1"/>
</dbReference>
<dbReference type="AlphaFoldDB" id="A0A9D4KSN7"/>
<evidence type="ECO:0000256" key="1">
    <source>
        <dbReference type="ARBA" id="ARBA00023157"/>
    </source>
</evidence>
<dbReference type="SUPFAM" id="SSF56436">
    <property type="entry name" value="C-type lectin-like"/>
    <property type="match status" value="1"/>
</dbReference>
<evidence type="ECO:0000313" key="4">
    <source>
        <dbReference type="EMBL" id="KAH3844864.1"/>
    </source>
</evidence>
<keyword evidence="2" id="KW-0732">Signal</keyword>
<name>A0A9D4KSN7_DREPO</name>
<evidence type="ECO:0000313" key="5">
    <source>
        <dbReference type="Proteomes" id="UP000828390"/>
    </source>
</evidence>
<dbReference type="Proteomes" id="UP000828390">
    <property type="component" value="Unassembled WGS sequence"/>
</dbReference>
<dbReference type="InterPro" id="IPR018378">
    <property type="entry name" value="C-type_lectin_CS"/>
</dbReference>
<gene>
    <name evidence="4" type="ORF">DPMN_087130</name>
</gene>
<feature type="chain" id="PRO_5038615604" description="C-type lectin domain-containing protein" evidence="2">
    <location>
        <begin position="20"/>
        <end position="152"/>
    </location>
</feature>
<dbReference type="InterPro" id="IPR050111">
    <property type="entry name" value="C-type_lectin/snaclec_domain"/>
</dbReference>
<proteinExistence type="predicted"/>
<dbReference type="InterPro" id="IPR016187">
    <property type="entry name" value="CTDL_fold"/>
</dbReference>
<evidence type="ECO:0000259" key="3">
    <source>
        <dbReference type="PROSITE" id="PS50041"/>
    </source>
</evidence>
<dbReference type="PROSITE" id="PS50041">
    <property type="entry name" value="C_TYPE_LECTIN_2"/>
    <property type="match status" value="1"/>
</dbReference>
<organism evidence="4 5">
    <name type="scientific">Dreissena polymorpha</name>
    <name type="common">Zebra mussel</name>
    <name type="synonym">Mytilus polymorpha</name>
    <dbReference type="NCBI Taxonomy" id="45954"/>
    <lineage>
        <taxon>Eukaryota</taxon>
        <taxon>Metazoa</taxon>
        <taxon>Spiralia</taxon>
        <taxon>Lophotrochozoa</taxon>
        <taxon>Mollusca</taxon>
        <taxon>Bivalvia</taxon>
        <taxon>Autobranchia</taxon>
        <taxon>Heteroconchia</taxon>
        <taxon>Euheterodonta</taxon>
        <taxon>Imparidentia</taxon>
        <taxon>Neoheterodontei</taxon>
        <taxon>Myida</taxon>
        <taxon>Dreissenoidea</taxon>
        <taxon>Dreissenidae</taxon>
        <taxon>Dreissena</taxon>
    </lineage>
</organism>
<dbReference type="EMBL" id="JAIWYP010000003">
    <property type="protein sequence ID" value="KAH3844864.1"/>
    <property type="molecule type" value="Genomic_DNA"/>
</dbReference>
<dbReference type="InterPro" id="IPR016186">
    <property type="entry name" value="C-type_lectin-like/link_sf"/>
</dbReference>
<sequence length="152" mass="17394">MMNIRICFLVAISVRVISGTGCEDGWIPYAGNCYHFSHDMESWIEAEGMCLHLGGHLVEINSRSENTFLQGWVDMLNTHFWAGATDLNVRGDWVWVTSKTHLSNTFSLWAPGEPNNLNGWEEHCLMLWTHVGWNDMKCSEHLNYICEAYGKP</sequence>
<dbReference type="PANTHER" id="PTHR22803">
    <property type="entry name" value="MANNOSE, PHOSPHOLIPASE, LECTIN RECEPTOR RELATED"/>
    <property type="match status" value="1"/>
</dbReference>
<keyword evidence="5" id="KW-1185">Reference proteome</keyword>